<dbReference type="EMBL" id="CP060007">
    <property type="protein sequence ID" value="QNA43389.1"/>
    <property type="molecule type" value="Genomic_DNA"/>
</dbReference>
<dbReference type="SUPFAM" id="SSF53597">
    <property type="entry name" value="Dihydrofolate reductase-like"/>
    <property type="match status" value="1"/>
</dbReference>
<dbReference type="RefSeq" id="WP_182801654.1">
    <property type="nucleotide sequence ID" value="NZ_CP060007.1"/>
</dbReference>
<name>A0A7G5XD36_9BACT</name>
<dbReference type="PANTHER" id="PTHR38011:SF11">
    <property type="entry name" value="2,5-DIAMINO-6-RIBOSYLAMINO-4(3H)-PYRIMIDINONE 5'-PHOSPHATE REDUCTASE"/>
    <property type="match status" value="1"/>
</dbReference>
<keyword evidence="3" id="KW-1185">Reference proteome</keyword>
<dbReference type="InterPro" id="IPR024072">
    <property type="entry name" value="DHFR-like_dom_sf"/>
</dbReference>
<dbReference type="PANTHER" id="PTHR38011">
    <property type="entry name" value="DIHYDROFOLATE REDUCTASE FAMILY PROTEIN (AFU_ORTHOLOGUE AFUA_8G06820)"/>
    <property type="match status" value="1"/>
</dbReference>
<dbReference type="Gene3D" id="3.40.430.10">
    <property type="entry name" value="Dihydrofolate Reductase, subunit A"/>
    <property type="match status" value="1"/>
</dbReference>
<evidence type="ECO:0000259" key="1">
    <source>
        <dbReference type="Pfam" id="PF01872"/>
    </source>
</evidence>
<proteinExistence type="predicted"/>
<organism evidence="2 3">
    <name type="scientific">Lacibacter sediminis</name>
    <dbReference type="NCBI Taxonomy" id="2760713"/>
    <lineage>
        <taxon>Bacteria</taxon>
        <taxon>Pseudomonadati</taxon>
        <taxon>Bacteroidota</taxon>
        <taxon>Chitinophagia</taxon>
        <taxon>Chitinophagales</taxon>
        <taxon>Chitinophagaceae</taxon>
        <taxon>Lacibacter</taxon>
    </lineage>
</organism>
<evidence type="ECO:0000313" key="2">
    <source>
        <dbReference type="EMBL" id="QNA43389.1"/>
    </source>
</evidence>
<gene>
    <name evidence="2" type="ORF">H4075_15040</name>
</gene>
<dbReference type="GO" id="GO:0008703">
    <property type="term" value="F:5-amino-6-(5-phosphoribosylamino)uracil reductase activity"/>
    <property type="evidence" value="ECO:0007669"/>
    <property type="project" value="InterPro"/>
</dbReference>
<protein>
    <submittedName>
        <fullName evidence="2">Dihydrofolate reductase</fullName>
    </submittedName>
</protein>
<dbReference type="Pfam" id="PF01872">
    <property type="entry name" value="RibD_C"/>
    <property type="match status" value="1"/>
</dbReference>
<accession>A0A7G5XD36</accession>
<dbReference type="InterPro" id="IPR002734">
    <property type="entry name" value="RibDG_C"/>
</dbReference>
<feature type="domain" description="Bacterial bifunctional deaminase-reductase C-terminal" evidence="1">
    <location>
        <begin position="3"/>
        <end position="168"/>
    </location>
</feature>
<reference evidence="3" key="1">
    <citation type="submission" date="2020-08" db="EMBL/GenBank/DDBJ databases">
        <title>Lacibacter sp. S13-6-6 genome sequencing.</title>
        <authorList>
            <person name="Jin L."/>
        </authorList>
    </citation>
    <scope>NUCLEOTIDE SEQUENCE [LARGE SCALE GENOMIC DNA]</scope>
    <source>
        <strain evidence="3">S13-6-6</strain>
    </source>
</reference>
<dbReference type="InterPro" id="IPR050765">
    <property type="entry name" value="Riboflavin_Biosynth_HTPR"/>
</dbReference>
<dbReference type="Proteomes" id="UP000515344">
    <property type="component" value="Chromosome"/>
</dbReference>
<dbReference type="AlphaFoldDB" id="A0A7G5XD36"/>
<dbReference type="GO" id="GO:0009231">
    <property type="term" value="P:riboflavin biosynthetic process"/>
    <property type="evidence" value="ECO:0007669"/>
    <property type="project" value="InterPro"/>
</dbReference>
<dbReference type="KEGG" id="lacs:H4075_15040"/>
<evidence type="ECO:0000313" key="3">
    <source>
        <dbReference type="Proteomes" id="UP000515344"/>
    </source>
</evidence>
<sequence>MSRKVIVYIAASVDGYIAGADGDISFLSKVEKEGEDYGYAAFISTVDTVVLGKNTYDKVLSMGYPFPHADKDAYVITRTERETKGFTHFHNGDVAELITTLKKKEGKNIFIDGGAFVVNELLKKRLVDELYLSYIPVLLGDGIKLFSTGIPLQNLELLTVKKFETGLVQLHYRFVKA</sequence>